<dbReference type="Gene3D" id="2.60.40.10">
    <property type="entry name" value="Immunoglobulins"/>
    <property type="match status" value="2"/>
</dbReference>
<comment type="caution">
    <text evidence="3">The sequence shown here is derived from an EMBL/GenBank/DDBJ whole genome shotgun (WGS) entry which is preliminary data.</text>
</comment>
<feature type="region of interest" description="Disordered" evidence="1">
    <location>
        <begin position="803"/>
        <end position="826"/>
    </location>
</feature>
<dbReference type="EMBL" id="BMMA01000004">
    <property type="protein sequence ID" value="GGI75442.1"/>
    <property type="molecule type" value="Genomic_DNA"/>
</dbReference>
<evidence type="ECO:0000259" key="2">
    <source>
        <dbReference type="PROSITE" id="PS50853"/>
    </source>
</evidence>
<sequence>MPLLLLFQASDVPASEIALELTEVLTGRVGGFLELSQMLSGRVPEPFVRLDTYLTGVVPGFTAQAVHPDGTPVTPIFLPGATQSGGVFDLAMSAGGLPVESFTWSVERGQGARMDVTVIGDARGSAVPAVTASAGSYGGAFSVAGTLPEWEWSRDASGQTTVLHGSDGVLVKGDKLPELVPWERQSEKDARAATERAERLAKVPVAQRSSARTDWRRMPVDQVVMEALATVPHRLLAAPPFPGYDFRAHGDGPSYTTFGKTAQEIVNDIWGKVGIQAGWEGGVLVIRPPGPTGDLLLPVPIGSERQERITLDTPTLELTGGTAADDLDDSSGDDPDDPRKKDDERKKNDPDSRVNSPDPDERKDEGGSGFAEGISPTPEVGEVAATAVPLSWASVPTASQYILERIEGTDRAWTMWSQVANTTATRWTDDTALPMRTYAYRLRVNAVAFENGKQNVIWQPSEIVQVTTPPADAEGAPGPVTDLTAYYRSETAVGVKWTPPKADPLDQPPPRKPAADRYDVEVRRASDKVLLKKVLVWQSWVLLDGLPVGARVAVSVRSRNGAHAGEEVVLDAQLINLPPAPVGEVRLEAEKEPKTGRNATTIEATWDAASGAIRYRVECAKAPVGMPEAQFSWRLVAEFSPEPVPRDPPKEGEDKGKERLHTTVQGEYATRYAVRVRGLNEVGAGGWSPMAYEVTADAPPQPEPDPEVDAFERNPTTAITTSRRTDNFAESTTVWKQAGRVIATEQQQEGRVALVERDTDEATLDPSKSVWLPFSRTTTKNFYEIPDWPETLTASVTETVMYDRSPQRKGQESGSERTRVHQEWSPQGWLARRTTEKLKAAWVIGEENDEGEIVARRVGSHAEYMVETWLPVGGGLWLYQRSGTLAALTPTYVPGPLEDGRPTPGEWTHLETMVRPLEGETAVSEDAPPQATQPRKKEDPEKKAEVPPLPRNTSSPALRRYPLDEPWFEVRAPGPTPGDEGPDTRTDGDPDDPPREPPAGPDDPPTAPEGSGDTSGRPEPDEPKLPPDPEKDRKPKYSKTPGGGPLNSSGSTVSSSIPWVRTAAGLARYADMLAQAYGPRIRITRQYLLPTTPPSLDQAVSASASGSAGQFEMTVVTETR</sequence>
<dbReference type="RefSeq" id="WP_025566552.1">
    <property type="nucleotide sequence ID" value="NZ_BMLZ01000003.1"/>
</dbReference>
<feature type="region of interest" description="Disordered" evidence="1">
    <location>
        <begin position="497"/>
        <end position="516"/>
    </location>
</feature>
<dbReference type="InterPro" id="IPR003961">
    <property type="entry name" value="FN3_dom"/>
</dbReference>
<dbReference type="SUPFAM" id="SSF49265">
    <property type="entry name" value="Fibronectin type III"/>
    <property type="match status" value="2"/>
</dbReference>
<gene>
    <name evidence="4" type="ORF">GCM10008021_03740</name>
    <name evidence="3" type="ORF">GCM10010914_07070</name>
</gene>
<feature type="compositionally biased region" description="Basic and acidic residues" evidence="1">
    <location>
        <begin position="805"/>
        <end position="822"/>
    </location>
</feature>
<dbReference type="Proteomes" id="UP000630135">
    <property type="component" value="Unassembled WGS sequence"/>
</dbReference>
<feature type="compositionally biased region" description="Basic and acidic residues" evidence="1">
    <location>
        <begin position="644"/>
        <end position="660"/>
    </location>
</feature>
<dbReference type="AlphaFoldDB" id="A0AAV4K163"/>
<dbReference type="InterPro" id="IPR036116">
    <property type="entry name" value="FN3_sf"/>
</dbReference>
<evidence type="ECO:0000313" key="4">
    <source>
        <dbReference type="EMBL" id="GGP28723.1"/>
    </source>
</evidence>
<dbReference type="SMART" id="SM00060">
    <property type="entry name" value="FN3"/>
    <property type="match status" value="3"/>
</dbReference>
<feature type="region of interest" description="Disordered" evidence="1">
    <location>
        <begin position="640"/>
        <end position="660"/>
    </location>
</feature>
<dbReference type="EMBL" id="BMLZ01000003">
    <property type="protein sequence ID" value="GGP28723.1"/>
    <property type="molecule type" value="Genomic_DNA"/>
</dbReference>
<dbReference type="Proteomes" id="UP000652720">
    <property type="component" value="Unassembled WGS sequence"/>
</dbReference>
<feature type="compositionally biased region" description="Acidic residues" evidence="1">
    <location>
        <begin position="325"/>
        <end position="336"/>
    </location>
</feature>
<dbReference type="CDD" id="cd00063">
    <property type="entry name" value="FN3"/>
    <property type="match status" value="1"/>
</dbReference>
<dbReference type="GeneID" id="59164552"/>
<evidence type="ECO:0000313" key="3">
    <source>
        <dbReference type="EMBL" id="GGI75442.1"/>
    </source>
</evidence>
<evidence type="ECO:0000313" key="6">
    <source>
        <dbReference type="Proteomes" id="UP000652720"/>
    </source>
</evidence>
<reference evidence="4" key="1">
    <citation type="journal article" date="2014" name="Int. J. Syst. Evol. Microbiol.">
        <title>Complete genome of a new Firmicutes species belonging to the dominant human colonic microbiota ('Ruminococcus bicirculans') reveals two chromosomes and a selective capacity to utilize plant glucans.</title>
        <authorList>
            <consortium name="NISC Comparative Sequencing Program"/>
            <person name="Wegmann U."/>
            <person name="Louis P."/>
            <person name="Goesmann A."/>
            <person name="Henrissat B."/>
            <person name="Duncan S.H."/>
            <person name="Flint H.J."/>
        </authorList>
    </citation>
    <scope>NUCLEOTIDE SEQUENCE</scope>
    <source>
        <strain evidence="4">CGMCC 1.8884</strain>
    </source>
</reference>
<reference evidence="3" key="4">
    <citation type="submission" date="2023-08" db="EMBL/GenBank/DDBJ databases">
        <authorList>
            <person name="Sun Q."/>
            <person name="Zhou Y."/>
        </authorList>
    </citation>
    <scope>NUCLEOTIDE SEQUENCE</scope>
    <source>
        <strain evidence="4">CGMCC 1.8884</strain>
        <strain evidence="3">CGMCC 1.8885</strain>
    </source>
</reference>
<keyword evidence="5" id="KW-1185">Reference proteome</keyword>
<proteinExistence type="predicted"/>
<accession>A0AAV4K163</accession>
<dbReference type="InterPro" id="IPR013783">
    <property type="entry name" value="Ig-like_fold"/>
</dbReference>
<feature type="compositionally biased region" description="Basic and acidic residues" evidence="1">
    <location>
        <begin position="1016"/>
        <end position="1035"/>
    </location>
</feature>
<feature type="compositionally biased region" description="Basic and acidic residues" evidence="1">
    <location>
        <begin position="982"/>
        <end position="995"/>
    </location>
</feature>
<feature type="region of interest" description="Disordered" evidence="1">
    <location>
        <begin position="306"/>
        <end position="378"/>
    </location>
</feature>
<feature type="compositionally biased region" description="Basic and acidic residues" evidence="1">
    <location>
        <begin position="337"/>
        <end position="352"/>
    </location>
</feature>
<feature type="compositionally biased region" description="Pro residues" evidence="1">
    <location>
        <begin position="996"/>
        <end position="1007"/>
    </location>
</feature>
<feature type="region of interest" description="Disordered" evidence="1">
    <location>
        <begin position="920"/>
        <end position="1057"/>
    </location>
</feature>
<reference evidence="5" key="3">
    <citation type="journal article" date="2019" name="Int. J. Syst. Evol. Microbiol.">
        <title>The Global Catalogue of Microorganisms (GCM) 10K type strain sequencing project: providing services to taxonomists for standard genome sequencing and annotation.</title>
        <authorList>
            <consortium name="The Broad Institute Genomics Platform"/>
            <consortium name="The Broad Institute Genome Sequencing Center for Infectious Disease"/>
            <person name="Wu L."/>
            <person name="Ma J."/>
        </authorList>
    </citation>
    <scope>NUCLEOTIDE SEQUENCE [LARGE SCALE GENOMIC DNA]</scope>
    <source>
        <strain evidence="5">CGMCC 1.8884</strain>
    </source>
</reference>
<feature type="domain" description="Fibronectin type-III" evidence="2">
    <location>
        <begin position="479"/>
        <end position="580"/>
    </location>
</feature>
<evidence type="ECO:0000313" key="5">
    <source>
        <dbReference type="Proteomes" id="UP000630135"/>
    </source>
</evidence>
<evidence type="ECO:0000256" key="1">
    <source>
        <dbReference type="SAM" id="MobiDB-lite"/>
    </source>
</evidence>
<feature type="compositionally biased region" description="Low complexity" evidence="1">
    <location>
        <begin position="1099"/>
        <end position="1109"/>
    </location>
</feature>
<dbReference type="PROSITE" id="PS50853">
    <property type="entry name" value="FN3"/>
    <property type="match status" value="1"/>
</dbReference>
<feature type="compositionally biased region" description="Basic and acidic residues" evidence="1">
    <location>
        <begin position="935"/>
        <end position="945"/>
    </location>
</feature>
<organism evidence="3 6">
    <name type="scientific">Deinococcus wulumuqiensis</name>
    <dbReference type="NCBI Taxonomy" id="980427"/>
    <lineage>
        <taxon>Bacteria</taxon>
        <taxon>Thermotogati</taxon>
        <taxon>Deinococcota</taxon>
        <taxon>Deinococci</taxon>
        <taxon>Deinococcales</taxon>
        <taxon>Deinococcaceae</taxon>
        <taxon>Deinococcus</taxon>
    </lineage>
</organism>
<feature type="compositionally biased region" description="Polar residues" evidence="1">
    <location>
        <begin position="1046"/>
        <end position="1057"/>
    </location>
</feature>
<protein>
    <recommendedName>
        <fullName evidence="2">Fibronectin type-III domain-containing protein</fullName>
    </recommendedName>
</protein>
<name>A0AAV4K163_9DEIO</name>
<feature type="region of interest" description="Disordered" evidence="1">
    <location>
        <begin position="1097"/>
        <end position="1120"/>
    </location>
</feature>
<reference evidence="3" key="2">
    <citation type="journal article" date="2014" name="Int. J. Syst. Evol. Microbiol.">
        <title>Complete genome sequence of Corynebacterium casei LMG S-19264T (=DSM 44701T), isolated from a smear-ripened cheese.</title>
        <authorList>
            <consortium name="US DOE Joint Genome Institute (JGI-PGF)"/>
            <person name="Walter F."/>
            <person name="Albersmeier A."/>
            <person name="Kalinowski J."/>
            <person name="Ruckert C."/>
        </authorList>
    </citation>
    <scope>NUCLEOTIDE SEQUENCE</scope>
    <source>
        <strain evidence="3">CGMCC 1.8885</strain>
    </source>
</reference>